<sequence>MLGNNMKNLLSKAVSKKKWTIFIASFLVFAATICFITFETTKKTVAMTIDGKRKVIKTHADTVGDILADLNITLQKHDYLSLPAETKVKDQLTVEWMPSKKVNLTVDGKKEVIWTTANTIQELVQDEDINIHPNDEVKPGKDTKIYKNMNIIVMKAFPVTLNNGGKKEKVWSTSTTVGDFLKQQGIVLKKLDRTNPNANQKVKPNDEIKVIRVKKVTDVVEEPIEYAIVTKKDSNLSQGEQKVIQHGQKGLVQKLYEVVKENGKEVSRSLIKKNVVKESKSKVVAVGSKQLTNQVSRGSQETARELYVNSTAYTSNCNGCSSRTATGINLNANPNIKLIAVDPRVIPLGSKVYVEGYGYAIAGDTGGAIKGNFIDVYFENKSDAYRWGRRYVKIRILK</sequence>
<dbReference type="Pfam" id="PF07501">
    <property type="entry name" value="G5"/>
    <property type="match status" value="1"/>
</dbReference>
<dbReference type="GO" id="GO:0009254">
    <property type="term" value="P:peptidoglycan turnover"/>
    <property type="evidence" value="ECO:0007669"/>
    <property type="project" value="InterPro"/>
</dbReference>
<dbReference type="InterPro" id="IPR036908">
    <property type="entry name" value="RlpA-like_sf"/>
</dbReference>
<dbReference type="GO" id="GO:0019867">
    <property type="term" value="C:outer membrane"/>
    <property type="evidence" value="ECO:0007669"/>
    <property type="project" value="InterPro"/>
</dbReference>
<feature type="transmembrane region" description="Helical" evidence="2">
    <location>
        <begin position="21"/>
        <end position="38"/>
    </location>
</feature>
<evidence type="ECO:0000256" key="1">
    <source>
        <dbReference type="ARBA" id="ARBA00022729"/>
    </source>
</evidence>
<organism evidence="4 5">
    <name type="scientific">Heyndrickxia camelliae</name>
    <dbReference type="NCBI Taxonomy" id="1707093"/>
    <lineage>
        <taxon>Bacteria</taxon>
        <taxon>Bacillati</taxon>
        <taxon>Bacillota</taxon>
        <taxon>Bacilli</taxon>
        <taxon>Bacillales</taxon>
        <taxon>Bacillaceae</taxon>
        <taxon>Heyndrickxia</taxon>
    </lineage>
</organism>
<dbReference type="Pfam" id="PF03990">
    <property type="entry name" value="DUF348"/>
    <property type="match status" value="3"/>
</dbReference>
<dbReference type="Gene3D" id="2.40.40.10">
    <property type="entry name" value="RlpA-like domain"/>
    <property type="match status" value="1"/>
</dbReference>
<reference evidence="4 5" key="1">
    <citation type="submission" date="2017-11" db="EMBL/GenBank/DDBJ databases">
        <title>Bacillus camelliae sp. nov., isolated from pu'er tea.</title>
        <authorList>
            <person name="Niu L."/>
        </authorList>
    </citation>
    <scope>NUCLEOTIDE SEQUENCE [LARGE SCALE GENOMIC DNA]</scope>
    <source>
        <strain evidence="4 5">7578-1</strain>
    </source>
</reference>
<accession>A0A2N3LEA7</accession>
<dbReference type="SMART" id="SM01208">
    <property type="entry name" value="G5"/>
    <property type="match status" value="1"/>
</dbReference>
<dbReference type="GO" id="GO:0004553">
    <property type="term" value="F:hydrolase activity, hydrolyzing O-glycosyl compounds"/>
    <property type="evidence" value="ECO:0007669"/>
    <property type="project" value="InterPro"/>
</dbReference>
<evidence type="ECO:0000256" key="2">
    <source>
        <dbReference type="SAM" id="Phobius"/>
    </source>
</evidence>
<evidence type="ECO:0000313" key="4">
    <source>
        <dbReference type="EMBL" id="PKR82946.1"/>
    </source>
</evidence>
<evidence type="ECO:0000313" key="5">
    <source>
        <dbReference type="Proteomes" id="UP000233440"/>
    </source>
</evidence>
<dbReference type="PANTHER" id="PTHR39160:SF4">
    <property type="entry name" value="RESUSCITATION-PROMOTING FACTOR RPFB"/>
    <property type="match status" value="1"/>
</dbReference>
<name>A0A2N3LEA7_9BACI</name>
<dbReference type="InterPro" id="IPR011098">
    <property type="entry name" value="G5_dom"/>
</dbReference>
<dbReference type="CDD" id="cd22786">
    <property type="entry name" value="DPBB_YuiC-like"/>
    <property type="match status" value="1"/>
</dbReference>
<dbReference type="PANTHER" id="PTHR39160">
    <property type="entry name" value="CELL WALL-BINDING PROTEIN YOCH"/>
    <property type="match status" value="1"/>
</dbReference>
<keyword evidence="2" id="KW-0812">Transmembrane</keyword>
<dbReference type="RefSeq" id="WP_101356315.1">
    <property type="nucleotide sequence ID" value="NZ_PIQO01000025.1"/>
</dbReference>
<dbReference type="Proteomes" id="UP000233440">
    <property type="component" value="Unassembled WGS sequence"/>
</dbReference>
<protein>
    <recommendedName>
        <fullName evidence="3">G5 domain-containing protein</fullName>
    </recommendedName>
</protein>
<dbReference type="AlphaFoldDB" id="A0A2N3LEA7"/>
<dbReference type="PROSITE" id="PS51109">
    <property type="entry name" value="G5"/>
    <property type="match status" value="1"/>
</dbReference>
<keyword evidence="1" id="KW-0732">Signal</keyword>
<proteinExistence type="predicted"/>
<keyword evidence="2" id="KW-0472">Membrane</keyword>
<comment type="caution">
    <text evidence="4">The sequence shown here is derived from an EMBL/GenBank/DDBJ whole genome shotgun (WGS) entry which is preliminary data.</text>
</comment>
<dbReference type="SUPFAM" id="SSF50685">
    <property type="entry name" value="Barwin-like endoglucanases"/>
    <property type="match status" value="1"/>
</dbReference>
<keyword evidence="5" id="KW-1185">Reference proteome</keyword>
<dbReference type="EMBL" id="PIQO01000025">
    <property type="protein sequence ID" value="PKR82946.1"/>
    <property type="molecule type" value="Genomic_DNA"/>
</dbReference>
<dbReference type="InterPro" id="IPR010611">
    <property type="entry name" value="3D_dom"/>
</dbReference>
<evidence type="ECO:0000259" key="3">
    <source>
        <dbReference type="PROSITE" id="PS51109"/>
    </source>
</evidence>
<dbReference type="Gene3D" id="2.20.230.10">
    <property type="entry name" value="Resuscitation-promoting factor rpfb"/>
    <property type="match status" value="1"/>
</dbReference>
<dbReference type="InterPro" id="IPR051933">
    <property type="entry name" value="Resuscitation_pf_RpfB"/>
</dbReference>
<keyword evidence="2" id="KW-1133">Transmembrane helix</keyword>
<feature type="domain" description="G5" evidence="3">
    <location>
        <begin position="210"/>
        <end position="290"/>
    </location>
</feature>
<dbReference type="OrthoDB" id="9798935at2"/>
<dbReference type="Pfam" id="PF06725">
    <property type="entry name" value="3D"/>
    <property type="match status" value="1"/>
</dbReference>
<dbReference type="InterPro" id="IPR007137">
    <property type="entry name" value="DUF348"/>
</dbReference>
<gene>
    <name evidence="4" type="ORF">CWO92_21805</name>
</gene>